<dbReference type="PROSITE" id="PS51029">
    <property type="entry name" value="MADF"/>
    <property type="match status" value="1"/>
</dbReference>
<name>A0A0D8XWJ0_DICVI</name>
<dbReference type="PANTHER" id="PTHR21505:SF12">
    <property type="entry name" value="MADF DOMAIN-CONTAINING PROTEIN-RELATED"/>
    <property type="match status" value="1"/>
</dbReference>
<dbReference type="Pfam" id="PF10545">
    <property type="entry name" value="MADF_DNA_bdg"/>
    <property type="match status" value="1"/>
</dbReference>
<dbReference type="EMBL" id="KN716278">
    <property type="protein sequence ID" value="KJH48154.1"/>
    <property type="molecule type" value="Genomic_DNA"/>
</dbReference>
<dbReference type="InterPro" id="IPR006578">
    <property type="entry name" value="MADF-dom"/>
</dbReference>
<dbReference type="SMART" id="SM00595">
    <property type="entry name" value="MADF"/>
    <property type="match status" value="1"/>
</dbReference>
<dbReference type="STRING" id="29172.A0A0D8XWJ0"/>
<evidence type="ECO:0000313" key="2">
    <source>
        <dbReference type="EMBL" id="KJH48154.1"/>
    </source>
</evidence>
<dbReference type="OrthoDB" id="5812787at2759"/>
<accession>A0A0D8XWJ0</accession>
<organism evidence="2 3">
    <name type="scientific">Dictyocaulus viviparus</name>
    <name type="common">Bovine lungworm</name>
    <dbReference type="NCBI Taxonomy" id="29172"/>
    <lineage>
        <taxon>Eukaryota</taxon>
        <taxon>Metazoa</taxon>
        <taxon>Ecdysozoa</taxon>
        <taxon>Nematoda</taxon>
        <taxon>Chromadorea</taxon>
        <taxon>Rhabditida</taxon>
        <taxon>Rhabditina</taxon>
        <taxon>Rhabditomorpha</taxon>
        <taxon>Strongyloidea</taxon>
        <taxon>Metastrongylidae</taxon>
        <taxon>Dictyocaulus</taxon>
    </lineage>
</organism>
<dbReference type="PANTHER" id="PTHR21505">
    <property type="entry name" value="MADF DOMAIN-CONTAINING PROTEIN-RELATED"/>
    <property type="match status" value="1"/>
</dbReference>
<gene>
    <name evidence="2" type="ORF">DICVIV_05769</name>
</gene>
<sequence length="492" mass="56599">METSDYECVSTATNRSTSFTVPQHNKVVVNSTTCPFNEIEDTFYRRMKQYELIVYNLELMKLMVLTITDVVPGEEWDARSKVALIQCYRDEPNLWSGAVVFRSDAEKRQYHIEAWKRITKRMVDMGYTFELSQLKKKMKQLRDQFIRENKMFEDHSSKWQFYEEMRFLNQNEEFSSGNSMSFVDLSLQKQSSNYCQQLGIADIITNKIEDTRRSNVPDSAEISSFDIEVKRESVGYIPHHNSIASNEGSSVVASSNDVGLSDAVMDELLRLVLSRKDIILNDSNDDKIKEQAWNYIYEFLRGTTNVIPTVDQLKEALRKKLSHISDIVSKNTKTDIFSAYGFARYIQNIVNKCLPEEQFSVRERELGSYILRKSFELEYSFTNDETLPPTIKRPRVTNCSTENHCTANSHPETSAGTCKKTPANDMNQSGCCCCNISNECFRNCLLEMIQAQNAYFKAVADAQKEQVRILATLGDVLDRVTVNLQPLIDLNK</sequence>
<keyword evidence="3" id="KW-1185">Reference proteome</keyword>
<proteinExistence type="predicted"/>
<evidence type="ECO:0000313" key="3">
    <source>
        <dbReference type="Proteomes" id="UP000053766"/>
    </source>
</evidence>
<dbReference type="AlphaFoldDB" id="A0A0D8XWJ0"/>
<reference evidence="2 3" key="1">
    <citation type="submission" date="2013-11" db="EMBL/GenBank/DDBJ databases">
        <title>Draft genome of the bovine lungworm Dictyocaulus viviparus.</title>
        <authorList>
            <person name="Mitreva M."/>
        </authorList>
    </citation>
    <scope>NUCLEOTIDE SEQUENCE [LARGE SCALE GENOMIC DNA]</scope>
    <source>
        <strain evidence="2 3">HannoverDv2000</strain>
    </source>
</reference>
<protein>
    <recommendedName>
        <fullName evidence="1">MADF domain-containing protein</fullName>
    </recommendedName>
</protein>
<feature type="domain" description="MADF" evidence="1">
    <location>
        <begin position="83"/>
        <end position="173"/>
    </location>
</feature>
<dbReference type="Proteomes" id="UP000053766">
    <property type="component" value="Unassembled WGS sequence"/>
</dbReference>
<reference evidence="3" key="2">
    <citation type="journal article" date="2016" name="Sci. Rep.">
        <title>Dictyocaulus viviparus genome, variome and transcriptome elucidate lungworm biology and support future intervention.</title>
        <authorList>
            <person name="McNulty S.N."/>
            <person name="Strube C."/>
            <person name="Rosa B.A."/>
            <person name="Martin J.C."/>
            <person name="Tyagi R."/>
            <person name="Choi Y.J."/>
            <person name="Wang Q."/>
            <person name="Hallsworth Pepin K."/>
            <person name="Zhang X."/>
            <person name="Ozersky P."/>
            <person name="Wilson R.K."/>
            <person name="Sternberg P.W."/>
            <person name="Gasser R.B."/>
            <person name="Mitreva M."/>
        </authorList>
    </citation>
    <scope>NUCLEOTIDE SEQUENCE [LARGE SCALE GENOMIC DNA]</scope>
    <source>
        <strain evidence="3">HannoverDv2000</strain>
    </source>
</reference>
<evidence type="ECO:0000259" key="1">
    <source>
        <dbReference type="PROSITE" id="PS51029"/>
    </source>
</evidence>